<feature type="transmembrane region" description="Helical" evidence="4">
    <location>
        <begin position="26"/>
        <end position="47"/>
    </location>
</feature>
<comment type="caution">
    <text evidence="7">The sequence shown here is derived from an EMBL/GenBank/DDBJ whole genome shotgun (WGS) entry which is preliminary data.</text>
</comment>
<dbReference type="Gene3D" id="2.40.50.100">
    <property type="match status" value="1"/>
</dbReference>
<keyword evidence="4" id="KW-0812">Transmembrane</keyword>
<dbReference type="Gene3D" id="2.40.420.20">
    <property type="match status" value="1"/>
</dbReference>
<dbReference type="Pfam" id="PF25973">
    <property type="entry name" value="BSH_CzcB"/>
    <property type="match status" value="1"/>
</dbReference>
<keyword evidence="8" id="KW-1185">Reference proteome</keyword>
<dbReference type="GO" id="GO:0016020">
    <property type="term" value="C:membrane"/>
    <property type="evidence" value="ECO:0007669"/>
    <property type="project" value="InterPro"/>
</dbReference>
<evidence type="ECO:0000256" key="1">
    <source>
        <dbReference type="ARBA" id="ARBA00004196"/>
    </source>
</evidence>
<dbReference type="PANTHER" id="PTHR32347">
    <property type="entry name" value="EFFLUX SYSTEM COMPONENT YKNX-RELATED"/>
    <property type="match status" value="1"/>
</dbReference>
<dbReference type="Gene3D" id="2.40.30.170">
    <property type="match status" value="1"/>
</dbReference>
<dbReference type="EMBL" id="PZKE01000005">
    <property type="protein sequence ID" value="PTE14937.1"/>
    <property type="molecule type" value="Genomic_DNA"/>
</dbReference>
<keyword evidence="4" id="KW-0472">Membrane</keyword>
<keyword evidence="4" id="KW-1133">Transmembrane helix</keyword>
<dbReference type="PANTHER" id="PTHR32347:SF14">
    <property type="entry name" value="EFFLUX SYSTEM COMPONENT YKNX-RELATED"/>
    <property type="match status" value="1"/>
</dbReference>
<dbReference type="InterPro" id="IPR050465">
    <property type="entry name" value="UPF0194_transport"/>
</dbReference>
<keyword evidence="3" id="KW-0175">Coiled coil</keyword>
<evidence type="ECO:0000313" key="7">
    <source>
        <dbReference type="EMBL" id="PTE14937.1"/>
    </source>
</evidence>
<feature type="domain" description="CzcB-like barrel-sandwich hybrid" evidence="6">
    <location>
        <begin position="82"/>
        <end position="230"/>
    </location>
</feature>
<comment type="subcellular location">
    <subcellularLocation>
        <location evidence="1">Cell envelope</location>
    </subcellularLocation>
</comment>
<dbReference type="GO" id="GO:0022857">
    <property type="term" value="F:transmembrane transporter activity"/>
    <property type="evidence" value="ECO:0007669"/>
    <property type="project" value="InterPro"/>
</dbReference>
<evidence type="ECO:0000313" key="8">
    <source>
        <dbReference type="Proteomes" id="UP000241362"/>
    </source>
</evidence>
<evidence type="ECO:0000259" key="6">
    <source>
        <dbReference type="Pfam" id="PF25973"/>
    </source>
</evidence>
<dbReference type="NCBIfam" id="TIGR01730">
    <property type="entry name" value="RND_mfp"/>
    <property type="match status" value="1"/>
</dbReference>
<accession>A0A2T4JAT5</accession>
<dbReference type="AlphaFoldDB" id="A0A2T4JAT5"/>
<dbReference type="Proteomes" id="UP000241362">
    <property type="component" value="Unassembled WGS sequence"/>
</dbReference>
<name>A0A2T4JAT5_FUSBL</name>
<evidence type="ECO:0000259" key="5">
    <source>
        <dbReference type="Pfam" id="PF25954"/>
    </source>
</evidence>
<evidence type="ECO:0000256" key="4">
    <source>
        <dbReference type="SAM" id="Phobius"/>
    </source>
</evidence>
<dbReference type="InterPro" id="IPR006143">
    <property type="entry name" value="RND_pump_MFP"/>
</dbReference>
<protein>
    <submittedName>
        <fullName evidence="7">Efflux RND transporter periplasmic adaptor subunit</fullName>
    </submittedName>
</protein>
<dbReference type="Pfam" id="PF25954">
    <property type="entry name" value="Beta-barrel_RND_2"/>
    <property type="match status" value="1"/>
</dbReference>
<dbReference type="InterPro" id="IPR058647">
    <property type="entry name" value="BSH_CzcB-like"/>
</dbReference>
<dbReference type="GO" id="GO:0030313">
    <property type="term" value="C:cell envelope"/>
    <property type="evidence" value="ECO:0007669"/>
    <property type="project" value="UniProtKB-SubCell"/>
</dbReference>
<organism evidence="7 8">
    <name type="scientific">Fuscovulum blasticum DSM 2131</name>
    <dbReference type="NCBI Taxonomy" id="1188250"/>
    <lineage>
        <taxon>Bacteria</taxon>
        <taxon>Pseudomonadati</taxon>
        <taxon>Pseudomonadota</taxon>
        <taxon>Alphaproteobacteria</taxon>
        <taxon>Rhodobacterales</taxon>
        <taxon>Paracoccaceae</taxon>
        <taxon>Pseudogemmobacter</taxon>
    </lineage>
</organism>
<sequence length="421" mass="44142">MGMTALTTDPRPDLASLARMAPRRRFGLWFWLALVLAVAAAGTGWWLTRAPAAVTYDTSAVRRGDLTVTVVATGTIQPTTSVDISSEQSGTIAAVEVDYNDEVEVGQVLARLDDTTLKSRVTTAEAQLASARAKVIQAEATAAETADAWDSTSALDGRGLATRTTVIAAKAAHDRAVAAVEIARADVTLSEAALTEARNDLDKAVIRAPIKGIVLKRSAEVGQIVAATLNAPVLFTLAEDLARMDLQVAVDEADIGRVKSGQTAEFTVDAYPGQRFEATITSLRYAPDDSDSVVTYTAVLSVSNEKLLLRPGMTATATITIAEETDALLIPVTALRYAPPQADSSASRSGRGLIGYIMPSRPPGATAARGKVDGSGVWVLRGGEPVRVKITPGATDGTSIVVTSDELQEGDEVILAQREAG</sequence>
<proteinExistence type="inferred from homology"/>
<reference evidence="7 8" key="1">
    <citation type="submission" date="2018-03" db="EMBL/GenBank/DDBJ databases">
        <title>Rhodobacter blasticus.</title>
        <authorList>
            <person name="Meyer T.E."/>
            <person name="Miller S."/>
            <person name="Lodha T."/>
            <person name="Gandham S."/>
            <person name="Chintalapati S."/>
            <person name="Chintalapati V.R."/>
        </authorList>
    </citation>
    <scope>NUCLEOTIDE SEQUENCE [LARGE SCALE GENOMIC DNA]</scope>
    <source>
        <strain evidence="7 8">DSM 2131</strain>
    </source>
</reference>
<feature type="domain" description="CusB-like beta-barrel" evidence="5">
    <location>
        <begin position="246"/>
        <end position="320"/>
    </location>
</feature>
<evidence type="ECO:0000256" key="2">
    <source>
        <dbReference type="ARBA" id="ARBA00009477"/>
    </source>
</evidence>
<comment type="similarity">
    <text evidence="2">Belongs to the membrane fusion protein (MFP) (TC 8.A.1) family.</text>
</comment>
<gene>
    <name evidence="7" type="ORF">C5F44_06465</name>
</gene>
<evidence type="ECO:0000256" key="3">
    <source>
        <dbReference type="ARBA" id="ARBA00023054"/>
    </source>
</evidence>
<dbReference type="SUPFAM" id="SSF111369">
    <property type="entry name" value="HlyD-like secretion proteins"/>
    <property type="match status" value="1"/>
</dbReference>
<dbReference type="InterPro" id="IPR058792">
    <property type="entry name" value="Beta-barrel_RND_2"/>
</dbReference>